<proteinExistence type="predicted"/>
<feature type="compositionally biased region" description="Basic and acidic residues" evidence="1">
    <location>
        <begin position="220"/>
        <end position="236"/>
    </location>
</feature>
<protein>
    <submittedName>
        <fullName evidence="2">Uncharacterized protein</fullName>
    </submittedName>
</protein>
<feature type="compositionally biased region" description="Basic and acidic residues" evidence="1">
    <location>
        <begin position="249"/>
        <end position="260"/>
    </location>
</feature>
<comment type="caution">
    <text evidence="2">The sequence shown here is derived from an EMBL/GenBank/DDBJ whole genome shotgun (WGS) entry which is preliminary data.</text>
</comment>
<organism evidence="2 3">
    <name type="scientific">Kipferlia bialata</name>
    <dbReference type="NCBI Taxonomy" id="797122"/>
    <lineage>
        <taxon>Eukaryota</taxon>
        <taxon>Metamonada</taxon>
        <taxon>Carpediemonas-like organisms</taxon>
        <taxon>Kipferlia</taxon>
    </lineage>
</organism>
<keyword evidence="3" id="KW-1185">Reference proteome</keyword>
<evidence type="ECO:0000256" key="1">
    <source>
        <dbReference type="SAM" id="MobiDB-lite"/>
    </source>
</evidence>
<gene>
    <name evidence="2" type="ORF">KIPB_014089</name>
</gene>
<evidence type="ECO:0000313" key="3">
    <source>
        <dbReference type="Proteomes" id="UP000265618"/>
    </source>
</evidence>
<feature type="region of interest" description="Disordered" evidence="1">
    <location>
        <begin position="203"/>
        <end position="277"/>
    </location>
</feature>
<dbReference type="Proteomes" id="UP000265618">
    <property type="component" value="Unassembled WGS sequence"/>
</dbReference>
<evidence type="ECO:0000313" key="2">
    <source>
        <dbReference type="EMBL" id="GCA64373.1"/>
    </source>
</evidence>
<name>A0A391P269_9EUKA</name>
<dbReference type="AlphaFoldDB" id="A0A391P269"/>
<feature type="compositionally biased region" description="Basic and acidic residues" evidence="1">
    <location>
        <begin position="203"/>
        <end position="212"/>
    </location>
</feature>
<reference evidence="2 3" key="1">
    <citation type="journal article" date="2018" name="PLoS ONE">
        <title>The draft genome of Kipferlia bialata reveals reductive genome evolution in fornicate parasites.</title>
        <authorList>
            <person name="Tanifuji G."/>
            <person name="Takabayashi S."/>
            <person name="Kume K."/>
            <person name="Takagi M."/>
            <person name="Nakayama T."/>
            <person name="Kamikawa R."/>
            <person name="Inagaki Y."/>
            <person name="Hashimoto T."/>
        </authorList>
    </citation>
    <scope>NUCLEOTIDE SEQUENCE [LARGE SCALE GENOMIC DNA]</scope>
    <source>
        <strain evidence="2">NY0173</strain>
    </source>
</reference>
<feature type="non-terminal residue" evidence="2">
    <location>
        <position position="1"/>
    </location>
</feature>
<dbReference type="EMBL" id="BDIP01007049">
    <property type="protein sequence ID" value="GCA64373.1"/>
    <property type="molecule type" value="Genomic_DNA"/>
</dbReference>
<sequence length="293" mass="32989">DETKPNSTLDQFIRKGYNDMVLPMAAEMLPKDDMTEDDIFDQTSNWARGMSYVHNIFSWPATDPYRLALDRYFVNHIGTAEALVTSGQQLAYALAATECVQMWRQEHVAGLQHFTQPPTARDRPDDALSSLASIPEALMFRLLRLVYQLQSGSTELDAAVRGSEILMSLVSERESVALSASEAQCERVSGRILQCHFLYERVGESESEGERETEGEEDVERGRDRESERENKKEMEREDEVGYGSASESTDRSEIPRCSDTESESGSEGEYEASECGYDVILDASNSDRYTLL</sequence>
<feature type="compositionally biased region" description="Acidic residues" evidence="1">
    <location>
        <begin position="261"/>
        <end position="273"/>
    </location>
</feature>
<accession>A0A391P269</accession>